<protein>
    <recommendedName>
        <fullName evidence="5">HEAT repeat protein</fullName>
    </recommendedName>
</protein>
<organism evidence="2 3">
    <name type="scientific">Vibrio mangrovi</name>
    <dbReference type="NCBI Taxonomy" id="474394"/>
    <lineage>
        <taxon>Bacteria</taxon>
        <taxon>Pseudomonadati</taxon>
        <taxon>Pseudomonadota</taxon>
        <taxon>Gammaproteobacteria</taxon>
        <taxon>Vibrionales</taxon>
        <taxon>Vibrionaceae</taxon>
        <taxon>Vibrio</taxon>
    </lineage>
</organism>
<dbReference type="Proteomes" id="UP001283366">
    <property type="component" value="Unassembled WGS sequence"/>
</dbReference>
<proteinExistence type="predicted"/>
<reference evidence="1 4" key="2">
    <citation type="submission" date="2023-11" db="EMBL/GenBank/DDBJ databases">
        <title>Plant-associative lifestyle of Vibrio porteresiae and its evolutionary dynamics.</title>
        <authorList>
            <person name="Rameshkumar N."/>
            <person name="Kirti K."/>
        </authorList>
    </citation>
    <scope>NUCLEOTIDE SEQUENCE [LARGE SCALE GENOMIC DNA]</scope>
    <source>
        <strain evidence="1 4">MSSRF38</strain>
    </source>
</reference>
<keyword evidence="4" id="KW-1185">Reference proteome</keyword>
<dbReference type="EMBL" id="FXXI01000005">
    <property type="protein sequence ID" value="SMS01462.1"/>
    <property type="molecule type" value="Genomic_DNA"/>
</dbReference>
<gene>
    <name evidence="1" type="ORF">SBX37_04445</name>
    <name evidence="2" type="ORF">VIM7927_02758</name>
</gene>
<dbReference type="AlphaFoldDB" id="A0A1Y6IY92"/>
<dbReference type="Proteomes" id="UP000196125">
    <property type="component" value="Unassembled WGS sequence"/>
</dbReference>
<dbReference type="EMBL" id="JAWRCO010000001">
    <property type="protein sequence ID" value="MDW6002120.1"/>
    <property type="molecule type" value="Genomic_DNA"/>
</dbReference>
<evidence type="ECO:0000313" key="2">
    <source>
        <dbReference type="EMBL" id="SMS01462.1"/>
    </source>
</evidence>
<dbReference type="RefSeq" id="WP_234993599.1">
    <property type="nucleotide sequence ID" value="NZ_AP024883.1"/>
</dbReference>
<accession>A0A1Y6IY92</accession>
<reference evidence="2 3" key="1">
    <citation type="submission" date="2017-05" db="EMBL/GenBank/DDBJ databases">
        <authorList>
            <person name="Song R."/>
            <person name="Chenine A.L."/>
            <person name="Ruprecht R.M."/>
        </authorList>
    </citation>
    <scope>NUCLEOTIDE SEQUENCE [LARGE SCALE GENOMIC DNA]</scope>
    <source>
        <strain evidence="2 3">CECT 7927</strain>
    </source>
</reference>
<name>A0A1Y6IY92_9VIBR</name>
<evidence type="ECO:0008006" key="5">
    <source>
        <dbReference type="Google" id="ProtNLM"/>
    </source>
</evidence>
<evidence type="ECO:0000313" key="4">
    <source>
        <dbReference type="Proteomes" id="UP001283366"/>
    </source>
</evidence>
<evidence type="ECO:0000313" key="3">
    <source>
        <dbReference type="Proteomes" id="UP000196125"/>
    </source>
</evidence>
<evidence type="ECO:0000313" key="1">
    <source>
        <dbReference type="EMBL" id="MDW6002120.1"/>
    </source>
</evidence>
<sequence>MPQGTWVSRLLLLFFCFSCFPVFAKSLDVMSRDQLLQAPSIQSKVAELKQFITDDKIDSLKFALQRLALPQQEAVRFLLLRTLEQEKTIFSAPVEHFIEQQRLLPPVYYVTEKGDGYELSTPAFNYPAVASRLVKSWKQEKSILDFVLQVEHHHLRLRQWLSGDKHQHDARESLLIKELGSLSESGLRYLTEQIVKESISSWLPSTRVMAALAKESRSEDIYRLLWLMKSDYYSEAELTRLSALKDDFSLQQVMAASHNPSLRDQAINTLVQTRPMSEKVKTYLVQQLSQEEAPYVAQTLVEAGYRSWLEELLKTDRQVKHGALVQALGR</sequence>